<dbReference type="FunFam" id="1.10.238.10:FF:000003">
    <property type="entry name" value="Calmodulin A"/>
    <property type="match status" value="1"/>
</dbReference>
<gene>
    <name evidence="5" type="ORF">HaLaN_27411</name>
</gene>
<dbReference type="PANTHER" id="PTHR23050">
    <property type="entry name" value="CALCIUM BINDING PROTEIN"/>
    <property type="match status" value="1"/>
</dbReference>
<feature type="signal peptide" evidence="3">
    <location>
        <begin position="1"/>
        <end position="20"/>
    </location>
</feature>
<feature type="domain" description="EF-hand" evidence="4">
    <location>
        <begin position="101"/>
        <end position="136"/>
    </location>
</feature>
<keyword evidence="6" id="KW-1185">Reference proteome</keyword>
<feature type="domain" description="EF-hand" evidence="4">
    <location>
        <begin position="25"/>
        <end position="60"/>
    </location>
</feature>
<dbReference type="SUPFAM" id="SSF47473">
    <property type="entry name" value="EF-hand"/>
    <property type="match status" value="1"/>
</dbReference>
<keyword evidence="3" id="KW-0732">Signal</keyword>
<dbReference type="PROSITE" id="PS50222">
    <property type="entry name" value="EF_HAND_2"/>
    <property type="match status" value="3"/>
</dbReference>
<dbReference type="InterPro" id="IPR050145">
    <property type="entry name" value="Centrin_CML-like"/>
</dbReference>
<feature type="non-terminal residue" evidence="5">
    <location>
        <position position="165"/>
    </location>
</feature>
<dbReference type="InterPro" id="IPR018247">
    <property type="entry name" value="EF_Hand_1_Ca_BS"/>
</dbReference>
<dbReference type="PROSITE" id="PS00018">
    <property type="entry name" value="EF_HAND_1"/>
    <property type="match status" value="2"/>
</dbReference>
<keyword evidence="1" id="KW-0677">Repeat</keyword>
<dbReference type="InterPro" id="IPR011992">
    <property type="entry name" value="EF-hand-dom_pair"/>
</dbReference>
<dbReference type="GO" id="GO:0005509">
    <property type="term" value="F:calcium ion binding"/>
    <property type="evidence" value="ECO:0007669"/>
    <property type="project" value="InterPro"/>
</dbReference>
<comment type="caution">
    <text evidence="5">The sequence shown here is derived from an EMBL/GenBank/DDBJ whole genome shotgun (WGS) entry which is preliminary data.</text>
</comment>
<dbReference type="EMBL" id="BLLF01004069">
    <property type="protein sequence ID" value="GFH28855.1"/>
    <property type="molecule type" value="Genomic_DNA"/>
</dbReference>
<reference evidence="5 6" key="1">
    <citation type="submission" date="2020-02" db="EMBL/GenBank/DDBJ databases">
        <title>Draft genome sequence of Haematococcus lacustris strain NIES-144.</title>
        <authorList>
            <person name="Morimoto D."/>
            <person name="Nakagawa S."/>
            <person name="Yoshida T."/>
            <person name="Sawayama S."/>
        </authorList>
    </citation>
    <scope>NUCLEOTIDE SEQUENCE [LARGE SCALE GENOMIC DNA]</scope>
    <source>
        <strain evidence="5 6">NIES-144</strain>
    </source>
</reference>
<dbReference type="AlphaFoldDB" id="A0A6A0A8C3"/>
<evidence type="ECO:0000256" key="3">
    <source>
        <dbReference type="SAM" id="SignalP"/>
    </source>
</evidence>
<organism evidence="5 6">
    <name type="scientific">Haematococcus lacustris</name>
    <name type="common">Green alga</name>
    <name type="synonym">Haematococcus pluvialis</name>
    <dbReference type="NCBI Taxonomy" id="44745"/>
    <lineage>
        <taxon>Eukaryota</taxon>
        <taxon>Viridiplantae</taxon>
        <taxon>Chlorophyta</taxon>
        <taxon>core chlorophytes</taxon>
        <taxon>Chlorophyceae</taxon>
        <taxon>CS clade</taxon>
        <taxon>Chlamydomonadales</taxon>
        <taxon>Haematococcaceae</taxon>
        <taxon>Haematococcus</taxon>
    </lineage>
</organism>
<dbReference type="SMART" id="SM00054">
    <property type="entry name" value="EFh"/>
    <property type="match status" value="3"/>
</dbReference>
<protein>
    <recommendedName>
        <fullName evidence="4">EF-hand domain-containing protein</fullName>
    </recommendedName>
</protein>
<evidence type="ECO:0000256" key="1">
    <source>
        <dbReference type="ARBA" id="ARBA00022737"/>
    </source>
</evidence>
<feature type="chain" id="PRO_5025690289" description="EF-hand domain-containing protein" evidence="3">
    <location>
        <begin position="21"/>
        <end position="165"/>
    </location>
</feature>
<keyword evidence="2" id="KW-0106">Calcium</keyword>
<dbReference type="InterPro" id="IPR002048">
    <property type="entry name" value="EF_hand_dom"/>
</dbReference>
<evidence type="ECO:0000259" key="4">
    <source>
        <dbReference type="PROSITE" id="PS50222"/>
    </source>
</evidence>
<evidence type="ECO:0000256" key="2">
    <source>
        <dbReference type="ARBA" id="ARBA00022837"/>
    </source>
</evidence>
<dbReference type="Pfam" id="PF13499">
    <property type="entry name" value="EF-hand_7"/>
    <property type="match status" value="2"/>
</dbReference>
<sequence length="165" mass="18671">MLTSCWLLVSFWSSLFGCRACVQLHIQHWLQALFHELDTDKSGSVSLNELSLGLRRQGYVLADSEVEQLVTKIDADNDGDIVLSEFMTTLLDWHQLQQEPSWQAYLDHAFHRLDVDGDGYISLEELLEKLPRVNYTGGSAEAEVQRCAEAKLMLREADTNGDGKI</sequence>
<evidence type="ECO:0000313" key="6">
    <source>
        <dbReference type="Proteomes" id="UP000485058"/>
    </source>
</evidence>
<feature type="domain" description="EF-hand" evidence="4">
    <location>
        <begin position="145"/>
        <end position="165"/>
    </location>
</feature>
<proteinExistence type="predicted"/>
<evidence type="ECO:0000313" key="5">
    <source>
        <dbReference type="EMBL" id="GFH28855.1"/>
    </source>
</evidence>
<dbReference type="Gene3D" id="1.10.238.10">
    <property type="entry name" value="EF-hand"/>
    <property type="match status" value="1"/>
</dbReference>
<dbReference type="Proteomes" id="UP000485058">
    <property type="component" value="Unassembled WGS sequence"/>
</dbReference>
<dbReference type="CDD" id="cd00051">
    <property type="entry name" value="EFh"/>
    <property type="match status" value="1"/>
</dbReference>
<name>A0A6A0A8C3_HAELA</name>
<accession>A0A6A0A8C3</accession>